<dbReference type="SUPFAM" id="SSF49785">
    <property type="entry name" value="Galactose-binding domain-like"/>
    <property type="match status" value="1"/>
</dbReference>
<dbReference type="Pfam" id="PF02129">
    <property type="entry name" value="Peptidase_S15"/>
    <property type="match status" value="1"/>
</dbReference>
<keyword evidence="4" id="KW-1185">Reference proteome</keyword>
<dbReference type="InterPro" id="IPR005674">
    <property type="entry name" value="CocE/Ser_esterase"/>
</dbReference>
<dbReference type="OrthoDB" id="9806163at2"/>
<reference evidence="3 4" key="1">
    <citation type="submission" date="2019-06" db="EMBL/GenBank/DDBJ databases">
        <authorList>
            <person name="Li M."/>
        </authorList>
    </citation>
    <scope>NUCLEOTIDE SEQUENCE [LARGE SCALE GENOMIC DNA]</scope>
    <source>
        <strain evidence="3 4">BGMRC6574</strain>
    </source>
</reference>
<dbReference type="Pfam" id="PF08530">
    <property type="entry name" value="PepX_C"/>
    <property type="match status" value="1"/>
</dbReference>
<dbReference type="EMBL" id="VHLH01000018">
    <property type="protein sequence ID" value="TPW27952.1"/>
    <property type="molecule type" value="Genomic_DNA"/>
</dbReference>
<protein>
    <submittedName>
        <fullName evidence="3">CocE/NonD family hydrolase</fullName>
    </submittedName>
</protein>
<dbReference type="GO" id="GO:0008239">
    <property type="term" value="F:dipeptidyl-peptidase activity"/>
    <property type="evidence" value="ECO:0007669"/>
    <property type="project" value="InterPro"/>
</dbReference>
<accession>A0A506U0S8</accession>
<dbReference type="Gene3D" id="1.10.3020.10">
    <property type="entry name" value="alpha-amino acid ester hydrolase ( Helical cap domain)"/>
    <property type="match status" value="1"/>
</dbReference>
<dbReference type="InterPro" id="IPR050585">
    <property type="entry name" value="Xaa-Pro_dipeptidyl-ppase/CocE"/>
</dbReference>
<dbReference type="Gene3D" id="3.40.50.1820">
    <property type="entry name" value="alpha/beta hydrolase"/>
    <property type="match status" value="1"/>
</dbReference>
<sequence>MKTVSKFPHEIAERDHVLIPLPDGCRLSARIWMPVDASEKPVPALLEYLPYRKRDGTADRDSLTHPYMAGHGYASVRVDMRGNGDSEGLMSDEYTEQELADACDVIAWLAEQEWCDGNVGMHGISWGGFNSLQVAALRPPALKAIVTMCSTDDRYSDDIHYKGGLMLHENLGWGATMFSFTPRPPDPELVGEDWRALWMDRLENNAMLHATWIEHQTRDDYWRHGSVCEDYSAIEVPVLAVGGWGDGYKNAVSRLVSNLDAPAKGIVGPWIHKYPHFAKPNPIGFLQEMRRWWDHWLKGLDTGVEDDPAMRLFVMDSERPQTWYEERTGRWAAEAEWPSPRVATETLQLSGDGTLSRKGSEPFAVAVSSPADTGLFGGEWCAIYWGPELPGDQRRDDALSATFDSAPLEADLTLTGAPVIRLKLASDKPVAQIAVRLNDVYPDGAATRITYAVLNLCHRNGHDRPEALVPGEPFEIVLQLDDIAWRMPAGNRLRVSISPAHWPLVWPSPEMATLTLHGGELDLPVHPAVETDEWRFEEPEAARSRGVRIVRAPESRRLIEMDQNTGLTHVRIADDFGESEDTVHGLVAGSHVDEHWQIDPDDPLTARGECVWTQTSGRGDWSTRSEATTALTADATHFHLTGSFRAWEGETLVFERQFNKKLDRRWL</sequence>
<dbReference type="NCBIfam" id="TIGR00976">
    <property type="entry name" value="CocE_NonD"/>
    <property type="match status" value="1"/>
</dbReference>
<proteinExistence type="predicted"/>
<dbReference type="SMART" id="SM00939">
    <property type="entry name" value="PepX_C"/>
    <property type="match status" value="1"/>
</dbReference>
<evidence type="ECO:0000259" key="2">
    <source>
        <dbReference type="SMART" id="SM00939"/>
    </source>
</evidence>
<keyword evidence="1 3" id="KW-0378">Hydrolase</keyword>
<dbReference type="InterPro" id="IPR029058">
    <property type="entry name" value="AB_hydrolase_fold"/>
</dbReference>
<organism evidence="3 4">
    <name type="scientific">Pararhizobium mangrovi</name>
    <dbReference type="NCBI Taxonomy" id="2590452"/>
    <lineage>
        <taxon>Bacteria</taxon>
        <taxon>Pseudomonadati</taxon>
        <taxon>Pseudomonadota</taxon>
        <taxon>Alphaproteobacteria</taxon>
        <taxon>Hyphomicrobiales</taxon>
        <taxon>Rhizobiaceae</taxon>
        <taxon>Rhizobium/Agrobacterium group</taxon>
        <taxon>Pararhizobium</taxon>
    </lineage>
</organism>
<dbReference type="Gene3D" id="2.60.120.260">
    <property type="entry name" value="Galactose-binding domain-like"/>
    <property type="match status" value="1"/>
</dbReference>
<dbReference type="RefSeq" id="WP_141166998.1">
    <property type="nucleotide sequence ID" value="NZ_VHLH01000018.1"/>
</dbReference>
<gene>
    <name evidence="3" type="ORF">FJU11_10435</name>
</gene>
<evidence type="ECO:0000313" key="4">
    <source>
        <dbReference type="Proteomes" id="UP000320314"/>
    </source>
</evidence>
<comment type="caution">
    <text evidence="3">The sequence shown here is derived from an EMBL/GenBank/DDBJ whole genome shotgun (WGS) entry which is preliminary data.</text>
</comment>
<dbReference type="PANTHER" id="PTHR43056">
    <property type="entry name" value="PEPTIDASE S9 PROLYL OLIGOPEPTIDASE"/>
    <property type="match status" value="1"/>
</dbReference>
<evidence type="ECO:0000256" key="1">
    <source>
        <dbReference type="ARBA" id="ARBA00022801"/>
    </source>
</evidence>
<evidence type="ECO:0000313" key="3">
    <source>
        <dbReference type="EMBL" id="TPW27952.1"/>
    </source>
</evidence>
<dbReference type="PANTHER" id="PTHR43056:SF10">
    <property type="entry name" value="COCE_NOND FAMILY, PUTATIVE (AFU_ORTHOLOGUE AFUA_7G00600)-RELATED"/>
    <property type="match status" value="1"/>
</dbReference>
<dbReference type="InterPro" id="IPR000383">
    <property type="entry name" value="Xaa-Pro-like_dom"/>
</dbReference>
<dbReference type="InterPro" id="IPR008979">
    <property type="entry name" value="Galactose-bd-like_sf"/>
</dbReference>
<dbReference type="AlphaFoldDB" id="A0A506U0S8"/>
<dbReference type="Proteomes" id="UP000320314">
    <property type="component" value="Unassembled WGS sequence"/>
</dbReference>
<dbReference type="InterPro" id="IPR013736">
    <property type="entry name" value="Xaa-Pro_dipept_C"/>
</dbReference>
<dbReference type="SUPFAM" id="SSF53474">
    <property type="entry name" value="alpha/beta-Hydrolases"/>
    <property type="match status" value="1"/>
</dbReference>
<name>A0A506U0S8_9HYPH</name>
<feature type="domain" description="Xaa-Pro dipeptidyl-peptidase C-terminal" evidence="2">
    <location>
        <begin position="290"/>
        <end position="545"/>
    </location>
</feature>